<feature type="domain" description="Response regulatory" evidence="11">
    <location>
        <begin position="629"/>
        <end position="747"/>
    </location>
</feature>
<name>A0ABS3KPG6_9PROT</name>
<dbReference type="InterPro" id="IPR002545">
    <property type="entry name" value="CheW-lke_dom"/>
</dbReference>
<dbReference type="PROSITE" id="PS50851">
    <property type="entry name" value="CHEW"/>
    <property type="match status" value="1"/>
</dbReference>
<gene>
    <name evidence="14" type="ORF">IAI61_10005</name>
</gene>
<evidence type="ECO:0000259" key="12">
    <source>
        <dbReference type="PROSITE" id="PS50851"/>
    </source>
</evidence>
<dbReference type="Pfam" id="PF00072">
    <property type="entry name" value="Response_reg"/>
    <property type="match status" value="1"/>
</dbReference>
<dbReference type="InterPro" id="IPR004358">
    <property type="entry name" value="Sig_transdc_His_kin-like_C"/>
</dbReference>
<dbReference type="InterPro" id="IPR036890">
    <property type="entry name" value="HATPase_C_sf"/>
</dbReference>
<evidence type="ECO:0000256" key="1">
    <source>
        <dbReference type="ARBA" id="ARBA00000085"/>
    </source>
</evidence>
<proteinExistence type="predicted"/>
<evidence type="ECO:0000256" key="8">
    <source>
        <dbReference type="PROSITE-ProRule" id="PRU00169"/>
    </source>
</evidence>
<dbReference type="SUPFAM" id="SSF55874">
    <property type="entry name" value="ATPase domain of HSP90 chaperone/DNA topoisomerase II/histidine kinase"/>
    <property type="match status" value="1"/>
</dbReference>
<dbReference type="SMART" id="SM00387">
    <property type="entry name" value="HATPase_c"/>
    <property type="match status" value="1"/>
</dbReference>
<dbReference type="Gene3D" id="3.40.50.2300">
    <property type="match status" value="1"/>
</dbReference>
<keyword evidence="15" id="KW-1185">Reference proteome</keyword>
<evidence type="ECO:0000256" key="3">
    <source>
        <dbReference type="ARBA" id="ARBA00022553"/>
    </source>
</evidence>
<sequence length="748" mass="77558">MAELRRELLAAFDAEHREHLEAIRAGLDAAERGAVPDLRDIFRRAHSLKGAARAVDLPAVEDVAHRLEAVLARVAEGALALDAAVIGAVQQGLDGIEGFVAALPPDGAPAATAPPPAAISALDALLGGAGTPPPPAPAHAPPMQPASAPADVPPAVPEAAVEYLRVPASQLESLAVAVQALSEEATRWSERDAALRGMLAELAMVRHGLDAVRRDPGPAAVQAVERGLDQLSRTMATLARQQRADAAGAEAAAQQAREQVEAIALVPAETVLGALGRMARDLARDAGQDVSVRLEGMAIQADRRVLQALKDPVLHLLRNAIGHGVDRPEQRLAQGKPSRAEVVLRLATRGGLLLLTVADDGHGPDLSRIESTAVRQGLLPERAPGAPPPPPDRLLALVFEPGFSTAGSVDRLSGRGMGLSVVAEAARRLRGGALMRARPAGAGTEVEVAVPLSAARQRLLLVDAGGRTYGLPSHGVERLLRLPAGLVESVEGRPVARIAMAGTGVTAPVIAPLVSLATLLGSPDPAIPVEAGHVHAVLLKRGARHCALAVQAAQDVRTLLVDSLDAAALGALGLDVELLGGIAARQGEAPVLVLSPEGLVGRWLRDEGHLGAGRLGLAAPLAEPGARPTVLVVDDSITTRTLEKSILEAQGYRVLLSVDGLDALAVLRGGEALVDLVVADVEMPRMDGFALLQAIKTDPELAPIPVILMTSRAAPEDVRRGLDLGAGAYLAKQKFDQRELLATIGRML</sequence>
<dbReference type="PANTHER" id="PTHR43395:SF1">
    <property type="entry name" value="CHEMOTAXIS PROTEIN CHEA"/>
    <property type="match status" value="1"/>
</dbReference>
<feature type="domain" description="CheW-like" evidence="12">
    <location>
        <begin position="456"/>
        <end position="605"/>
    </location>
</feature>
<dbReference type="SMART" id="SM00448">
    <property type="entry name" value="REC"/>
    <property type="match status" value="1"/>
</dbReference>
<dbReference type="SMART" id="SM00073">
    <property type="entry name" value="HPT"/>
    <property type="match status" value="1"/>
</dbReference>
<dbReference type="EMBL" id="JACTNG010000004">
    <property type="protein sequence ID" value="MBO1079366.1"/>
    <property type="molecule type" value="Genomic_DNA"/>
</dbReference>
<evidence type="ECO:0000313" key="14">
    <source>
        <dbReference type="EMBL" id="MBO1079366.1"/>
    </source>
</evidence>
<evidence type="ECO:0000256" key="7">
    <source>
        <dbReference type="PROSITE-ProRule" id="PRU00110"/>
    </source>
</evidence>
<dbReference type="InterPro" id="IPR036641">
    <property type="entry name" value="HPT_dom_sf"/>
</dbReference>
<feature type="modified residue" description="Phosphohistidine" evidence="7">
    <location>
        <position position="46"/>
    </location>
</feature>
<evidence type="ECO:0000256" key="5">
    <source>
        <dbReference type="ARBA" id="ARBA00022777"/>
    </source>
</evidence>
<dbReference type="InterPro" id="IPR051315">
    <property type="entry name" value="Bact_Chemotaxis_CheA"/>
</dbReference>
<dbReference type="Pfam" id="PF01627">
    <property type="entry name" value="Hpt"/>
    <property type="match status" value="1"/>
</dbReference>
<feature type="region of interest" description="Disordered" evidence="10">
    <location>
        <begin position="128"/>
        <end position="153"/>
    </location>
</feature>
<feature type="domain" description="HPt" evidence="13">
    <location>
        <begin position="1"/>
        <end position="103"/>
    </location>
</feature>
<dbReference type="EC" id="2.7.13.3" evidence="2"/>
<evidence type="ECO:0000256" key="6">
    <source>
        <dbReference type="ARBA" id="ARBA00023012"/>
    </source>
</evidence>
<feature type="modified residue" description="4-aspartylphosphate" evidence="8">
    <location>
        <position position="680"/>
    </location>
</feature>
<dbReference type="SUPFAM" id="SSF52172">
    <property type="entry name" value="CheY-like"/>
    <property type="match status" value="1"/>
</dbReference>
<evidence type="ECO:0000259" key="13">
    <source>
        <dbReference type="PROSITE" id="PS50894"/>
    </source>
</evidence>
<keyword evidence="4" id="KW-0808">Transferase</keyword>
<keyword evidence="3 8" id="KW-0597">Phosphoprotein</keyword>
<dbReference type="SMART" id="SM00260">
    <property type="entry name" value="CheW"/>
    <property type="match status" value="1"/>
</dbReference>
<comment type="catalytic activity">
    <reaction evidence="1">
        <text>ATP + protein L-histidine = ADP + protein N-phospho-L-histidine.</text>
        <dbReference type="EC" id="2.7.13.3"/>
    </reaction>
</comment>
<keyword evidence="9" id="KW-0175">Coiled coil</keyword>
<dbReference type="Proteomes" id="UP001518989">
    <property type="component" value="Unassembled WGS sequence"/>
</dbReference>
<organism evidence="14 15">
    <name type="scientific">Roseomonas haemaphysalidis</name>
    <dbReference type="NCBI Taxonomy" id="2768162"/>
    <lineage>
        <taxon>Bacteria</taxon>
        <taxon>Pseudomonadati</taxon>
        <taxon>Pseudomonadota</taxon>
        <taxon>Alphaproteobacteria</taxon>
        <taxon>Acetobacterales</taxon>
        <taxon>Roseomonadaceae</taxon>
        <taxon>Roseomonas</taxon>
    </lineage>
</organism>
<feature type="coiled-coil region" evidence="9">
    <location>
        <begin position="221"/>
        <end position="259"/>
    </location>
</feature>
<reference evidence="14 15" key="1">
    <citation type="submission" date="2020-09" db="EMBL/GenBank/DDBJ databases">
        <title>Roseomonas.</title>
        <authorList>
            <person name="Zhu W."/>
        </authorList>
    </citation>
    <scope>NUCLEOTIDE SEQUENCE [LARGE SCALE GENOMIC DNA]</scope>
    <source>
        <strain evidence="14 15">573</strain>
    </source>
</reference>
<evidence type="ECO:0000256" key="9">
    <source>
        <dbReference type="SAM" id="Coils"/>
    </source>
</evidence>
<dbReference type="Gene3D" id="1.20.120.160">
    <property type="entry name" value="HPT domain"/>
    <property type="match status" value="1"/>
</dbReference>
<dbReference type="InterPro" id="IPR011006">
    <property type="entry name" value="CheY-like_superfamily"/>
</dbReference>
<dbReference type="InterPro" id="IPR003594">
    <property type="entry name" value="HATPase_dom"/>
</dbReference>
<dbReference type="PROSITE" id="PS50110">
    <property type="entry name" value="RESPONSE_REGULATORY"/>
    <property type="match status" value="1"/>
</dbReference>
<keyword evidence="5" id="KW-0418">Kinase</keyword>
<evidence type="ECO:0000256" key="2">
    <source>
        <dbReference type="ARBA" id="ARBA00012438"/>
    </source>
</evidence>
<evidence type="ECO:0000256" key="4">
    <source>
        <dbReference type="ARBA" id="ARBA00022679"/>
    </source>
</evidence>
<dbReference type="SUPFAM" id="SSF50341">
    <property type="entry name" value="CheW-like"/>
    <property type="match status" value="1"/>
</dbReference>
<dbReference type="Pfam" id="PF02518">
    <property type="entry name" value="HATPase_c"/>
    <property type="match status" value="1"/>
</dbReference>
<dbReference type="PANTHER" id="PTHR43395">
    <property type="entry name" value="SENSOR HISTIDINE KINASE CHEA"/>
    <property type="match status" value="1"/>
</dbReference>
<evidence type="ECO:0000313" key="15">
    <source>
        <dbReference type="Proteomes" id="UP001518989"/>
    </source>
</evidence>
<feature type="compositionally biased region" description="Pro residues" evidence="10">
    <location>
        <begin position="131"/>
        <end position="144"/>
    </location>
</feature>
<protein>
    <recommendedName>
        <fullName evidence="2">histidine kinase</fullName>
        <ecNumber evidence="2">2.7.13.3</ecNumber>
    </recommendedName>
</protein>
<dbReference type="InterPro" id="IPR008207">
    <property type="entry name" value="Sig_transdc_His_kin_Hpt_dom"/>
</dbReference>
<dbReference type="InterPro" id="IPR001789">
    <property type="entry name" value="Sig_transdc_resp-reg_receiver"/>
</dbReference>
<evidence type="ECO:0000259" key="11">
    <source>
        <dbReference type="PROSITE" id="PS50110"/>
    </source>
</evidence>
<comment type="caution">
    <text evidence="14">The sequence shown here is derived from an EMBL/GenBank/DDBJ whole genome shotgun (WGS) entry which is preliminary data.</text>
</comment>
<keyword evidence="6" id="KW-0902">Two-component regulatory system</keyword>
<dbReference type="Gene3D" id="3.30.565.10">
    <property type="entry name" value="Histidine kinase-like ATPase, C-terminal domain"/>
    <property type="match status" value="1"/>
</dbReference>
<dbReference type="CDD" id="cd00088">
    <property type="entry name" value="HPT"/>
    <property type="match status" value="1"/>
</dbReference>
<dbReference type="Pfam" id="PF01584">
    <property type="entry name" value="CheW"/>
    <property type="match status" value="1"/>
</dbReference>
<dbReference type="InterPro" id="IPR036061">
    <property type="entry name" value="CheW-like_dom_sf"/>
</dbReference>
<dbReference type="SUPFAM" id="SSF47226">
    <property type="entry name" value="Histidine-containing phosphotransfer domain, HPT domain"/>
    <property type="match status" value="1"/>
</dbReference>
<dbReference type="PRINTS" id="PR00344">
    <property type="entry name" value="BCTRLSENSOR"/>
</dbReference>
<dbReference type="PROSITE" id="PS50894">
    <property type="entry name" value="HPT"/>
    <property type="match status" value="1"/>
</dbReference>
<accession>A0ABS3KPG6</accession>
<evidence type="ECO:0000256" key="10">
    <source>
        <dbReference type="SAM" id="MobiDB-lite"/>
    </source>
</evidence>